<proteinExistence type="predicted"/>
<dbReference type="SUPFAM" id="SSF52540">
    <property type="entry name" value="P-loop containing nucleoside triphosphate hydrolases"/>
    <property type="match status" value="1"/>
</dbReference>
<keyword evidence="1" id="KW-0472">Membrane</keyword>
<feature type="transmembrane region" description="Helical" evidence="1">
    <location>
        <begin position="61"/>
        <end position="80"/>
    </location>
</feature>
<organism evidence="3 4">
    <name type="scientific">Microlunatus aurantiacus</name>
    <dbReference type="NCBI Taxonomy" id="446786"/>
    <lineage>
        <taxon>Bacteria</taxon>
        <taxon>Bacillati</taxon>
        <taxon>Actinomycetota</taxon>
        <taxon>Actinomycetes</taxon>
        <taxon>Propionibacteriales</taxon>
        <taxon>Propionibacteriaceae</taxon>
        <taxon>Microlunatus</taxon>
    </lineage>
</organism>
<evidence type="ECO:0000313" key="4">
    <source>
        <dbReference type="Proteomes" id="UP001500051"/>
    </source>
</evidence>
<feature type="domain" description="FtsK" evidence="2">
    <location>
        <begin position="236"/>
        <end position="317"/>
    </location>
</feature>
<keyword evidence="1" id="KW-1133">Transmembrane helix</keyword>
<accession>A0ABP7D1Z5</accession>
<dbReference type="InterPro" id="IPR002543">
    <property type="entry name" value="FtsK_dom"/>
</dbReference>
<evidence type="ECO:0000313" key="3">
    <source>
        <dbReference type="EMBL" id="GAA3698385.1"/>
    </source>
</evidence>
<dbReference type="Proteomes" id="UP001500051">
    <property type="component" value="Unassembled WGS sequence"/>
</dbReference>
<comment type="caution">
    <text evidence="3">The sequence shown here is derived from an EMBL/GenBank/DDBJ whole genome shotgun (WGS) entry which is preliminary data.</text>
</comment>
<gene>
    <name evidence="3" type="ORF">GCM10022204_13380</name>
</gene>
<name>A0ABP7D1Z5_9ACTN</name>
<keyword evidence="1" id="KW-0812">Transmembrane</keyword>
<protein>
    <submittedName>
        <fullName evidence="3">FtsK/SpoIIIE domain-containing protein</fullName>
    </submittedName>
</protein>
<dbReference type="Gene3D" id="3.40.50.300">
    <property type="entry name" value="P-loop containing nucleotide triphosphate hydrolases"/>
    <property type="match status" value="1"/>
</dbReference>
<keyword evidence="4" id="KW-1185">Reference proteome</keyword>
<reference evidence="4" key="1">
    <citation type="journal article" date="2019" name="Int. J. Syst. Evol. Microbiol.">
        <title>The Global Catalogue of Microorganisms (GCM) 10K type strain sequencing project: providing services to taxonomists for standard genome sequencing and annotation.</title>
        <authorList>
            <consortium name="The Broad Institute Genomics Platform"/>
            <consortium name="The Broad Institute Genome Sequencing Center for Infectious Disease"/>
            <person name="Wu L."/>
            <person name="Ma J."/>
        </authorList>
    </citation>
    <scope>NUCLEOTIDE SEQUENCE [LARGE SCALE GENOMIC DNA]</scope>
    <source>
        <strain evidence="4">JCM 16548</strain>
    </source>
</reference>
<dbReference type="Pfam" id="PF01580">
    <property type="entry name" value="FtsK_SpoIIIE"/>
    <property type="match status" value="1"/>
</dbReference>
<evidence type="ECO:0000256" key="1">
    <source>
        <dbReference type="SAM" id="Phobius"/>
    </source>
</evidence>
<sequence length="489" mass="53298">MTSPQTVGRGVLSGLRWTGRGIRHGFAEMWWWIAGAFRFLIRAPGRAVIWTAGTVYSYLSQTWLLLVGLTIVALVPAVWARGWPYSYQQRVVHPAWRRRIRRSVRKSWAGLMEACGLGRRVIAPTGTELRVPGLHRIGWQDPDVLVVVPQLMVGQTVEDVVTASERLRVAVGSRQVRIIPNPTHTGCTVRFLFADPLAAVVDARFPSPNLAPTIHSAEMGVTEDGQPWRIPIPVSTLTAGCTGSGKASAMWMLLLNLAPAIRSGLVQVHGVDLKGGMELGLGTRLCTRYATTPDQAVILLEDAVQAMTARAATLAGHARSHTPSTAAPLVVILIDELAMLTSYLSNQRDLFQRADKALRALLGLGRAPGFVVWGFLQDPRKDTVPQRHMFTQTIALRLREREEVAMVLSDGAVAAGAACHKIPRTTPGVGYALTEDGDVTRVRCAFVADDMIRALAVHFRAPVQIPICLPEPAPDAAPMSRTRTARSRS</sequence>
<dbReference type="EMBL" id="BAAAYX010000003">
    <property type="protein sequence ID" value="GAA3698385.1"/>
    <property type="molecule type" value="Genomic_DNA"/>
</dbReference>
<dbReference type="InterPro" id="IPR027417">
    <property type="entry name" value="P-loop_NTPase"/>
</dbReference>
<evidence type="ECO:0000259" key="2">
    <source>
        <dbReference type="Pfam" id="PF01580"/>
    </source>
</evidence>